<dbReference type="PANTHER" id="PTHR36505">
    <property type="entry name" value="BLR1072 PROTEIN"/>
    <property type="match status" value="1"/>
</dbReference>
<evidence type="ECO:0000313" key="3">
    <source>
        <dbReference type="EMBL" id="MTE01606.1"/>
    </source>
</evidence>
<feature type="domain" description="PRC-barrel" evidence="2">
    <location>
        <begin position="85"/>
        <end position="143"/>
    </location>
</feature>
<dbReference type="PANTHER" id="PTHR36505:SF1">
    <property type="entry name" value="BLR1072 PROTEIN"/>
    <property type="match status" value="1"/>
</dbReference>
<dbReference type="InterPro" id="IPR011033">
    <property type="entry name" value="PRC_barrel-like_sf"/>
</dbReference>
<name>A0A6L6HQZ9_9RHOB</name>
<proteinExistence type="predicted"/>
<sequence>MTKLLTSTALIAMLSGPALAQTTAAPATEAPAATTPATASAMPGFGYMPMPTDMSADDFLEKDLYVSETDPDTTATYNDADEDWDNIGEIDDLVIGDTGEVKAVLVDVGGFLGMGEKTVSVSMDQLRMIRDGDSEDDYFIVFTADRAALENAPAFEWPQRD</sequence>
<keyword evidence="1" id="KW-0732">Signal</keyword>
<evidence type="ECO:0000259" key="2">
    <source>
        <dbReference type="Pfam" id="PF05239"/>
    </source>
</evidence>
<dbReference type="AlphaFoldDB" id="A0A6L6HQZ9"/>
<dbReference type="InterPro" id="IPR027275">
    <property type="entry name" value="PRC-brl_dom"/>
</dbReference>
<comment type="caution">
    <text evidence="3">The sequence shown here is derived from an EMBL/GenBank/DDBJ whole genome shotgun (WGS) entry which is preliminary data.</text>
</comment>
<keyword evidence="4" id="KW-1185">Reference proteome</keyword>
<feature type="signal peptide" evidence="1">
    <location>
        <begin position="1"/>
        <end position="20"/>
    </location>
</feature>
<dbReference type="Gene3D" id="2.30.30.240">
    <property type="entry name" value="PRC-barrel domain"/>
    <property type="match status" value="1"/>
</dbReference>
<dbReference type="Proteomes" id="UP000481417">
    <property type="component" value="Unassembled WGS sequence"/>
</dbReference>
<dbReference type="Pfam" id="PF05239">
    <property type="entry name" value="PRC"/>
    <property type="match status" value="1"/>
</dbReference>
<dbReference type="SUPFAM" id="SSF50346">
    <property type="entry name" value="PRC-barrel domain"/>
    <property type="match status" value="1"/>
</dbReference>
<accession>A0A6L6HQZ9</accession>
<dbReference type="EMBL" id="WMBT01000011">
    <property type="protein sequence ID" value="MTE01606.1"/>
    <property type="molecule type" value="Genomic_DNA"/>
</dbReference>
<gene>
    <name evidence="3" type="ORF">GIY56_15060</name>
</gene>
<protein>
    <recommendedName>
        <fullName evidence="2">PRC-barrel domain-containing protein</fullName>
    </recommendedName>
</protein>
<organism evidence="3 4">
    <name type="scientific">Paracoccus lichenicola</name>
    <dbReference type="NCBI Taxonomy" id="2665644"/>
    <lineage>
        <taxon>Bacteria</taxon>
        <taxon>Pseudomonadati</taxon>
        <taxon>Pseudomonadota</taxon>
        <taxon>Alphaproteobacteria</taxon>
        <taxon>Rhodobacterales</taxon>
        <taxon>Paracoccaceae</taxon>
        <taxon>Paracoccus</taxon>
    </lineage>
</organism>
<dbReference type="RefSeq" id="WP_154765685.1">
    <property type="nucleotide sequence ID" value="NZ_WMBT01000011.1"/>
</dbReference>
<feature type="chain" id="PRO_5026978363" description="PRC-barrel domain-containing protein" evidence="1">
    <location>
        <begin position="21"/>
        <end position="161"/>
    </location>
</feature>
<evidence type="ECO:0000313" key="4">
    <source>
        <dbReference type="Proteomes" id="UP000481417"/>
    </source>
</evidence>
<reference evidence="3 4" key="1">
    <citation type="submission" date="2019-11" db="EMBL/GenBank/DDBJ databases">
        <authorList>
            <person name="Lang L."/>
        </authorList>
    </citation>
    <scope>NUCLEOTIDE SEQUENCE [LARGE SCALE GENOMIC DNA]</scope>
    <source>
        <strain evidence="3 4">YIM 132242</strain>
    </source>
</reference>
<evidence type="ECO:0000256" key="1">
    <source>
        <dbReference type="SAM" id="SignalP"/>
    </source>
</evidence>